<dbReference type="GO" id="GO:0016616">
    <property type="term" value="F:oxidoreductase activity, acting on the CH-OH group of donors, NAD or NADP as acceptor"/>
    <property type="evidence" value="ECO:0007669"/>
    <property type="project" value="InterPro"/>
</dbReference>
<dbReference type="PANTHER" id="PTHR42938">
    <property type="entry name" value="FORMATE DEHYDROGENASE 1"/>
    <property type="match status" value="1"/>
</dbReference>
<reference evidence="2" key="1">
    <citation type="journal article" date="2014" name="Front. Microbiol.">
        <title>High frequency of phylogenetically diverse reductive dehalogenase-homologous genes in deep subseafloor sedimentary metagenomes.</title>
        <authorList>
            <person name="Kawai M."/>
            <person name="Futagami T."/>
            <person name="Toyoda A."/>
            <person name="Takaki Y."/>
            <person name="Nishi S."/>
            <person name="Hori S."/>
            <person name="Arai W."/>
            <person name="Tsubouchi T."/>
            <person name="Morono Y."/>
            <person name="Uchiyama I."/>
            <person name="Ito T."/>
            <person name="Fujiyama A."/>
            <person name="Inagaki F."/>
            <person name="Takami H."/>
        </authorList>
    </citation>
    <scope>NUCLEOTIDE SEQUENCE</scope>
    <source>
        <strain evidence="2">Expedition CK06-06</strain>
    </source>
</reference>
<accession>X0Z6X4</accession>
<proteinExistence type="predicted"/>
<name>X0Z6X4_9ZZZZ</name>
<evidence type="ECO:0000313" key="2">
    <source>
        <dbReference type="EMBL" id="GAG44321.1"/>
    </source>
</evidence>
<feature type="non-terminal residue" evidence="2">
    <location>
        <position position="1"/>
    </location>
</feature>
<comment type="caution">
    <text evidence="2">The sequence shown here is derived from an EMBL/GenBank/DDBJ whole genome shotgun (WGS) entry which is preliminary data.</text>
</comment>
<sequence>FFRQLNEVAELSFENKEGGYTEDDLVKMIGPYDAVMITSQHAITSRVIAAAPKLRIIVKRGAKPENVDYEAATKGGIVVAWTPGVNYVAVAEHALMLMLCLAKKTIPQMERLRGGAWRE</sequence>
<dbReference type="Gene3D" id="3.40.50.720">
    <property type="entry name" value="NAD(P)-binding Rossmann-like Domain"/>
    <property type="match status" value="1"/>
</dbReference>
<dbReference type="GO" id="GO:0051287">
    <property type="term" value="F:NAD binding"/>
    <property type="evidence" value="ECO:0007669"/>
    <property type="project" value="InterPro"/>
</dbReference>
<dbReference type="SUPFAM" id="SSF52283">
    <property type="entry name" value="Formate/glycerate dehydrogenase catalytic domain-like"/>
    <property type="match status" value="1"/>
</dbReference>
<organism evidence="2">
    <name type="scientific">marine sediment metagenome</name>
    <dbReference type="NCBI Taxonomy" id="412755"/>
    <lineage>
        <taxon>unclassified sequences</taxon>
        <taxon>metagenomes</taxon>
        <taxon>ecological metagenomes</taxon>
    </lineage>
</organism>
<dbReference type="EMBL" id="BARS01057973">
    <property type="protein sequence ID" value="GAG44321.1"/>
    <property type="molecule type" value="Genomic_DNA"/>
</dbReference>
<dbReference type="Pfam" id="PF00389">
    <property type="entry name" value="2-Hacid_dh"/>
    <property type="match status" value="1"/>
</dbReference>
<dbReference type="InterPro" id="IPR006139">
    <property type="entry name" value="D-isomer_2_OHA_DH_cat_dom"/>
</dbReference>
<dbReference type="PANTHER" id="PTHR42938:SF9">
    <property type="entry name" value="FORMATE DEHYDROGENASE 1"/>
    <property type="match status" value="1"/>
</dbReference>
<feature type="non-terminal residue" evidence="2">
    <location>
        <position position="119"/>
    </location>
</feature>
<gene>
    <name evidence="2" type="ORF">S01H1_84769</name>
</gene>
<protein>
    <recommendedName>
        <fullName evidence="1">D-isomer specific 2-hydroxyacid dehydrogenase catalytic domain-containing protein</fullName>
    </recommendedName>
</protein>
<evidence type="ECO:0000259" key="1">
    <source>
        <dbReference type="Pfam" id="PF00389"/>
    </source>
</evidence>
<dbReference type="AlphaFoldDB" id="X0Z6X4"/>
<feature type="domain" description="D-isomer specific 2-hydroxyacid dehydrogenase catalytic" evidence="1">
    <location>
        <begin position="6"/>
        <end position="94"/>
    </location>
</feature>